<organism evidence="4 5">
    <name type="scientific">Trichoderma breve</name>
    <dbReference type="NCBI Taxonomy" id="2034170"/>
    <lineage>
        <taxon>Eukaryota</taxon>
        <taxon>Fungi</taxon>
        <taxon>Dikarya</taxon>
        <taxon>Ascomycota</taxon>
        <taxon>Pezizomycotina</taxon>
        <taxon>Sordariomycetes</taxon>
        <taxon>Hypocreomycetidae</taxon>
        <taxon>Hypocreales</taxon>
        <taxon>Hypocreaceae</taxon>
        <taxon>Trichoderma</taxon>
    </lineage>
</organism>
<accession>A0A9W9B611</accession>
<dbReference type="InterPro" id="IPR013120">
    <property type="entry name" value="FAR_NAD-bd"/>
</dbReference>
<proteinExistence type="predicted"/>
<dbReference type="RefSeq" id="XP_056026181.1">
    <property type="nucleotide sequence ID" value="XM_056175232.1"/>
</dbReference>
<gene>
    <name evidence="4" type="ORF">T069G_08022</name>
</gene>
<dbReference type="Proteomes" id="UP001140511">
    <property type="component" value="Unassembled WGS sequence"/>
</dbReference>
<evidence type="ECO:0000256" key="1">
    <source>
        <dbReference type="ARBA" id="ARBA00022450"/>
    </source>
</evidence>
<reference evidence="4" key="1">
    <citation type="submission" date="2022-09" db="EMBL/GenBank/DDBJ databases">
        <title>Chromosome-level assembly of Trichoderma breve T069, a fungus used in development of biopesticide product.</title>
        <authorList>
            <person name="Lin R."/>
            <person name="Liu T."/>
        </authorList>
    </citation>
    <scope>NUCLEOTIDE SEQUENCE</scope>
    <source>
        <strain evidence="4">T069</strain>
    </source>
</reference>
<evidence type="ECO:0000313" key="5">
    <source>
        <dbReference type="Proteomes" id="UP001140511"/>
    </source>
</evidence>
<name>A0A9W9B611_9HYPO</name>
<comment type="caution">
    <text evidence="4">The sequence shown here is derived from an EMBL/GenBank/DDBJ whole genome shotgun (WGS) entry which is preliminary data.</text>
</comment>
<dbReference type="Gene3D" id="3.40.50.720">
    <property type="entry name" value="NAD(P)-binding Rossmann-like Domain"/>
    <property type="match status" value="1"/>
</dbReference>
<protein>
    <submittedName>
        <fullName evidence="4">Male sterility protein domain-containing protein</fullName>
    </submittedName>
</protein>
<dbReference type="PANTHER" id="PTHR44845">
    <property type="entry name" value="CARRIER DOMAIN-CONTAINING PROTEIN"/>
    <property type="match status" value="1"/>
</dbReference>
<keyword evidence="1" id="KW-0596">Phosphopantetheine</keyword>
<dbReference type="GeneID" id="80869920"/>
<evidence type="ECO:0000259" key="3">
    <source>
        <dbReference type="Pfam" id="PF07993"/>
    </source>
</evidence>
<dbReference type="SUPFAM" id="SSF51735">
    <property type="entry name" value="NAD(P)-binding Rossmann-fold domains"/>
    <property type="match status" value="1"/>
</dbReference>
<feature type="domain" description="Thioester reductase (TE)" evidence="3">
    <location>
        <begin position="38"/>
        <end position="171"/>
    </location>
</feature>
<evidence type="ECO:0000256" key="2">
    <source>
        <dbReference type="ARBA" id="ARBA00022553"/>
    </source>
</evidence>
<evidence type="ECO:0000313" key="4">
    <source>
        <dbReference type="EMBL" id="KAJ4857125.1"/>
    </source>
</evidence>
<dbReference type="InterPro" id="IPR036291">
    <property type="entry name" value="NAD(P)-bd_dom_sf"/>
</dbReference>
<dbReference type="PANTHER" id="PTHR44845:SF4">
    <property type="entry name" value="NONRIBOSOMAL PEPTIDE SYNTHASE INPA"/>
    <property type="match status" value="1"/>
</dbReference>
<sequence>MSLREKYMAKETRLADLESFDLDKDQWLRLCGKSSSDAKVDAVVHNGAAVNWVASCSDLHKTNIDSAVQLLKIAIESTAFPKYVYISGGLKKRASETLEEFAAKLLSWAGYFQTKFVAESVIREIASRLPAVQNRISVVKPGLIIGTAASGAANTDDVLWRAVATAVGIGLTLLSIK</sequence>
<dbReference type="EMBL" id="JAOPEN010000005">
    <property type="protein sequence ID" value="KAJ4857125.1"/>
    <property type="molecule type" value="Genomic_DNA"/>
</dbReference>
<dbReference type="Pfam" id="PF07993">
    <property type="entry name" value="NAD_binding_4"/>
    <property type="match status" value="1"/>
</dbReference>
<dbReference type="AlphaFoldDB" id="A0A9W9B611"/>
<keyword evidence="5" id="KW-1185">Reference proteome</keyword>
<keyword evidence="2" id="KW-0597">Phosphoprotein</keyword>